<evidence type="ECO:0000256" key="1">
    <source>
        <dbReference type="SAM" id="MobiDB-lite"/>
    </source>
</evidence>
<reference evidence="2 3" key="1">
    <citation type="submission" date="2018-07" db="EMBL/GenBank/DDBJ databases">
        <title>a novel species of Sphingomonas isolated from the rhizosphere soil of Araceae plant.</title>
        <authorList>
            <person name="Zhiyong W."/>
            <person name="Qinglan Z."/>
            <person name="Zhiwei F."/>
            <person name="Ding X."/>
            <person name="Gejiao W."/>
            <person name="Shixue Z."/>
        </authorList>
    </citation>
    <scope>NUCLEOTIDE SEQUENCE [LARGE SCALE GENOMIC DNA]</scope>
    <source>
        <strain evidence="2 3">WZY 27</strain>
    </source>
</reference>
<gene>
    <name evidence="2" type="ORF">DVW87_14020</name>
</gene>
<accession>A0A369VXY9</accession>
<evidence type="ECO:0000313" key="2">
    <source>
        <dbReference type="EMBL" id="RDE04701.1"/>
    </source>
</evidence>
<sequence>MGKKSKFFRAFVEGQTISDNRTVTAEMIDDIVATFNTESYTPRINVEHISGYSPEPPFNGYGDVTAVKAQTDTITIDGKPQQRRALYAQVDANDQLVTLSERNQKPFPSVELTPNYAGTGKFGLIGLAFTDTPASIATQRLNFSRVNGNVIATADDRAALEFEAGPADANGIAAAVVQGLTGFFSKFKPEGQPAPKKDEQQLPANDNVFDPAAFATAIGGIVAAAIKPVVDAQTQHASDFTALRAKLESTDANQGFSRPPATGGSIDPKLATDC</sequence>
<dbReference type="OrthoDB" id="5625143at2"/>
<protein>
    <submittedName>
        <fullName evidence="2">Phage capsid protein</fullName>
    </submittedName>
</protein>
<dbReference type="Proteomes" id="UP000253918">
    <property type="component" value="Unassembled WGS sequence"/>
</dbReference>
<dbReference type="RefSeq" id="WP_114688438.1">
    <property type="nucleotide sequence ID" value="NZ_QQNB01000003.1"/>
</dbReference>
<feature type="region of interest" description="Disordered" evidence="1">
    <location>
        <begin position="251"/>
        <end position="274"/>
    </location>
</feature>
<proteinExistence type="predicted"/>
<organism evidence="2 3">
    <name type="scientific">Sphingomonas aracearum</name>
    <dbReference type="NCBI Taxonomy" id="2283317"/>
    <lineage>
        <taxon>Bacteria</taxon>
        <taxon>Pseudomonadati</taxon>
        <taxon>Pseudomonadota</taxon>
        <taxon>Alphaproteobacteria</taxon>
        <taxon>Sphingomonadales</taxon>
        <taxon>Sphingomonadaceae</taxon>
        <taxon>Sphingomonas</taxon>
    </lineage>
</organism>
<keyword evidence="3" id="KW-1185">Reference proteome</keyword>
<dbReference type="AlphaFoldDB" id="A0A369VXY9"/>
<evidence type="ECO:0000313" key="3">
    <source>
        <dbReference type="Proteomes" id="UP000253918"/>
    </source>
</evidence>
<comment type="caution">
    <text evidence="2">The sequence shown here is derived from an EMBL/GenBank/DDBJ whole genome shotgun (WGS) entry which is preliminary data.</text>
</comment>
<dbReference type="EMBL" id="QQNB01000003">
    <property type="protein sequence ID" value="RDE04701.1"/>
    <property type="molecule type" value="Genomic_DNA"/>
</dbReference>
<dbReference type="Pfam" id="PF05929">
    <property type="entry name" value="Phage_GPO"/>
    <property type="match status" value="1"/>
</dbReference>
<name>A0A369VXY9_9SPHN</name>
<dbReference type="InterPro" id="IPR009228">
    <property type="entry name" value="Capsid_scaffold_GpO"/>
</dbReference>